<dbReference type="SUPFAM" id="SSF53098">
    <property type="entry name" value="Ribonuclease H-like"/>
    <property type="match status" value="1"/>
</dbReference>
<feature type="non-terminal residue" evidence="2">
    <location>
        <position position="131"/>
    </location>
</feature>
<dbReference type="InterPro" id="IPR036397">
    <property type="entry name" value="RNaseH_sf"/>
</dbReference>
<dbReference type="Pfam" id="PF25597">
    <property type="entry name" value="SH3_retrovirus"/>
    <property type="match status" value="1"/>
</dbReference>
<sequence length="131" mass="15191">MPEVIKNFLKKIYVRFQAPVIIVHTNNETEFKNHVLKEFFDSVGITHETSAAKTPQQNRVVERRNRTLIEAARTIMLGEDIGKLGAKGDIGFFIRYSANYVAYRVYNQKTNKIMETMNVTFDELPAMDFEQ</sequence>
<evidence type="ECO:0000313" key="2">
    <source>
        <dbReference type="EMBL" id="GFD10959.1"/>
    </source>
</evidence>
<dbReference type="InterPro" id="IPR012337">
    <property type="entry name" value="RNaseH-like_sf"/>
</dbReference>
<organism evidence="2">
    <name type="scientific">Tanacetum cinerariifolium</name>
    <name type="common">Dalmatian daisy</name>
    <name type="synonym">Chrysanthemum cinerariifolium</name>
    <dbReference type="NCBI Taxonomy" id="118510"/>
    <lineage>
        <taxon>Eukaryota</taxon>
        <taxon>Viridiplantae</taxon>
        <taxon>Streptophyta</taxon>
        <taxon>Embryophyta</taxon>
        <taxon>Tracheophyta</taxon>
        <taxon>Spermatophyta</taxon>
        <taxon>Magnoliopsida</taxon>
        <taxon>eudicotyledons</taxon>
        <taxon>Gunneridae</taxon>
        <taxon>Pentapetalae</taxon>
        <taxon>asterids</taxon>
        <taxon>campanulids</taxon>
        <taxon>Asterales</taxon>
        <taxon>Asteraceae</taxon>
        <taxon>Asteroideae</taxon>
        <taxon>Anthemideae</taxon>
        <taxon>Anthemidinae</taxon>
        <taxon>Tanacetum</taxon>
    </lineage>
</organism>
<feature type="domain" description="Integrase catalytic" evidence="1">
    <location>
        <begin position="1"/>
        <end position="131"/>
    </location>
</feature>
<reference evidence="2" key="1">
    <citation type="journal article" date="2019" name="Sci. Rep.">
        <title>Draft genome of Tanacetum cinerariifolium, the natural source of mosquito coil.</title>
        <authorList>
            <person name="Yamashiro T."/>
            <person name="Shiraishi A."/>
            <person name="Satake H."/>
            <person name="Nakayama K."/>
        </authorList>
    </citation>
    <scope>NUCLEOTIDE SEQUENCE</scope>
</reference>
<dbReference type="InterPro" id="IPR057670">
    <property type="entry name" value="SH3_retrovirus"/>
</dbReference>
<dbReference type="InterPro" id="IPR001584">
    <property type="entry name" value="Integrase_cat-core"/>
</dbReference>
<dbReference type="PANTHER" id="PTHR42648">
    <property type="entry name" value="TRANSPOSASE, PUTATIVE-RELATED"/>
    <property type="match status" value="1"/>
</dbReference>
<dbReference type="GO" id="GO:0003676">
    <property type="term" value="F:nucleic acid binding"/>
    <property type="evidence" value="ECO:0007669"/>
    <property type="project" value="InterPro"/>
</dbReference>
<protein>
    <submittedName>
        <fullName evidence="2">Retrotransposon protein, putative, Ty1-copia subclass</fullName>
    </submittedName>
</protein>
<name>A0A699TP12_TANCI</name>
<proteinExistence type="predicted"/>
<evidence type="ECO:0000259" key="1">
    <source>
        <dbReference type="PROSITE" id="PS50994"/>
    </source>
</evidence>
<dbReference type="EMBL" id="BKCJ011255948">
    <property type="protein sequence ID" value="GFD10959.1"/>
    <property type="molecule type" value="Genomic_DNA"/>
</dbReference>
<comment type="caution">
    <text evidence="2">The sequence shown here is derived from an EMBL/GenBank/DDBJ whole genome shotgun (WGS) entry which is preliminary data.</text>
</comment>
<dbReference type="PROSITE" id="PS50994">
    <property type="entry name" value="INTEGRASE"/>
    <property type="match status" value="1"/>
</dbReference>
<dbReference type="AlphaFoldDB" id="A0A699TP12"/>
<dbReference type="InterPro" id="IPR039537">
    <property type="entry name" value="Retrotran_Ty1/copia-like"/>
</dbReference>
<dbReference type="PANTHER" id="PTHR42648:SF31">
    <property type="entry name" value="RNA-DIRECTED DNA POLYMERASE"/>
    <property type="match status" value="1"/>
</dbReference>
<dbReference type="Gene3D" id="3.30.420.10">
    <property type="entry name" value="Ribonuclease H-like superfamily/Ribonuclease H"/>
    <property type="match status" value="1"/>
</dbReference>
<accession>A0A699TP12</accession>
<gene>
    <name evidence="2" type="ORF">Tci_882928</name>
</gene>
<dbReference type="GO" id="GO:0015074">
    <property type="term" value="P:DNA integration"/>
    <property type="evidence" value="ECO:0007669"/>
    <property type="project" value="InterPro"/>
</dbReference>